<protein>
    <recommendedName>
        <fullName evidence="3">Fe2OG dioxygenase domain-containing protein</fullName>
    </recommendedName>
</protein>
<dbReference type="Pfam" id="PF13532">
    <property type="entry name" value="2OG-FeII_Oxy_2"/>
    <property type="match status" value="1"/>
</dbReference>
<evidence type="ECO:0000256" key="2">
    <source>
        <dbReference type="SAM" id="MobiDB-lite"/>
    </source>
</evidence>
<dbReference type="Proteomes" id="UP000070700">
    <property type="component" value="Unassembled WGS sequence"/>
</dbReference>
<gene>
    <name evidence="4" type="ORF">LY89DRAFT_598097</name>
</gene>
<dbReference type="GO" id="GO:0035516">
    <property type="term" value="F:broad specificity oxidative DNA demethylase activity"/>
    <property type="evidence" value="ECO:0007669"/>
    <property type="project" value="TreeGrafter"/>
</dbReference>
<dbReference type="RefSeq" id="XP_018063666.1">
    <property type="nucleotide sequence ID" value="XM_018210017.1"/>
</dbReference>
<feature type="binding site" evidence="1">
    <location>
        <position position="493"/>
    </location>
    <ligand>
        <name>2-oxoglutarate</name>
        <dbReference type="ChEBI" id="CHEBI:16810"/>
    </ligand>
</feature>
<dbReference type="EMBL" id="KQ947432">
    <property type="protein sequence ID" value="KUJ09311.1"/>
    <property type="molecule type" value="Genomic_DNA"/>
</dbReference>
<dbReference type="PROSITE" id="PS51471">
    <property type="entry name" value="FE2OG_OXY"/>
    <property type="match status" value="1"/>
</dbReference>
<dbReference type="GO" id="GO:0006307">
    <property type="term" value="P:DNA alkylation repair"/>
    <property type="evidence" value="ECO:0007669"/>
    <property type="project" value="TreeGrafter"/>
</dbReference>
<feature type="binding site" evidence="1">
    <location>
        <position position="501"/>
    </location>
    <ligand>
        <name>2-oxoglutarate</name>
        <dbReference type="ChEBI" id="CHEBI:16810"/>
    </ligand>
</feature>
<evidence type="ECO:0000259" key="3">
    <source>
        <dbReference type="PROSITE" id="PS51471"/>
    </source>
</evidence>
<reference evidence="4 5" key="1">
    <citation type="submission" date="2015-10" db="EMBL/GenBank/DDBJ databases">
        <title>Full genome of DAOMC 229536 Phialocephala scopiformis, a fungal endophyte of spruce producing the potent anti-insectan compound rugulosin.</title>
        <authorList>
            <consortium name="DOE Joint Genome Institute"/>
            <person name="Walker A.K."/>
            <person name="Frasz S.L."/>
            <person name="Seifert K.A."/>
            <person name="Miller J.D."/>
            <person name="Mondo S.J."/>
            <person name="Labutti K."/>
            <person name="Lipzen A."/>
            <person name="Dockter R."/>
            <person name="Kennedy M."/>
            <person name="Grigoriev I.V."/>
            <person name="Spatafora J.W."/>
        </authorList>
    </citation>
    <scope>NUCLEOTIDE SEQUENCE [LARGE SCALE GENOMIC DNA]</scope>
    <source>
        <strain evidence="4 5">CBS 120377</strain>
    </source>
</reference>
<accession>A0A132BAA2</accession>
<feature type="domain" description="Fe2OG dioxygenase" evidence="3">
    <location>
        <begin position="483"/>
        <end position="588"/>
    </location>
</feature>
<dbReference type="GO" id="GO:0008198">
    <property type="term" value="F:ferrous iron binding"/>
    <property type="evidence" value="ECO:0007669"/>
    <property type="project" value="TreeGrafter"/>
</dbReference>
<organism evidence="4 5">
    <name type="scientific">Mollisia scopiformis</name>
    <name type="common">Conifer needle endophyte fungus</name>
    <name type="synonym">Phialocephala scopiformis</name>
    <dbReference type="NCBI Taxonomy" id="149040"/>
    <lineage>
        <taxon>Eukaryota</taxon>
        <taxon>Fungi</taxon>
        <taxon>Dikarya</taxon>
        <taxon>Ascomycota</taxon>
        <taxon>Pezizomycotina</taxon>
        <taxon>Leotiomycetes</taxon>
        <taxon>Helotiales</taxon>
        <taxon>Mollisiaceae</taxon>
        <taxon>Mollisia</taxon>
    </lineage>
</organism>
<dbReference type="InterPro" id="IPR027450">
    <property type="entry name" value="AlkB-like"/>
</dbReference>
<dbReference type="Gene3D" id="2.60.120.590">
    <property type="entry name" value="Alpha-ketoglutarate-dependent dioxygenase AlkB-like"/>
    <property type="match status" value="1"/>
</dbReference>
<dbReference type="PANTHER" id="PTHR31573:SF4">
    <property type="entry name" value="FE2OG DIOXYGENASE DOMAIN-CONTAINING PROTEIN"/>
    <property type="match status" value="1"/>
</dbReference>
<sequence length="669" mass="74955">MDIEPEKFTSPKKSRKKAVKVRKAAYYNNSTESKPDPHDMPQVWANKRQQLCETLPAYRAYQSGAYTSEGILYGFLVDAEVGTLDKFDDQIIITTIGGDRSKDDSGNTVQNVSKDNKASALAAERTMRDGGAVLVIAGQGNRLSPSKLPHYYNVLGWFKVTDVWRETDKKIWKIRLEKIDLTERSWWAAYGTYPAGTDPLAVDYESPKATIQVCGACHYSSKQLYEQGWVCLQSHCQQFFKFSDATVETSSLQYSDAFLRERTKFTGPDPGPLSPPLPTQADLDGSGNTPYEKIFRAGIICPECGCCSRRVQWHQWECENDACSFVHHLKPRVIRVEEALAMAKPQELREYCHDDIPNRAFPAGRYDVHEYVLPGSNNTVAGWIRLFKTCNVINEQQDGPDDLFKQLQDGSFKLKRNAVRCPGAPSEILTSHFASNWGAIYKYGVTPTTTGFSEAAPVILKALKRLTWAGEHALGEEMQEFREFNELLLLGYYEDGQIDYHDDGEKTLGPTVATLSLGADAMMKFRPKKKSTIGVSKGAKGNKADYLKIVLKHGDLLIMHGNGIHKDYEHSVKPAGKLRFALTSRFVIPELMPTEADAEFARIGGILPAGHEQYNYDGDVHAQLLHRPEDNAEPFGNMAVFMARRGQITTDEAEKIDNAVKDILGRRQV</sequence>
<dbReference type="KEGG" id="psco:LY89DRAFT_598097"/>
<dbReference type="InterPro" id="IPR032852">
    <property type="entry name" value="ALKBH2"/>
</dbReference>
<dbReference type="AlphaFoldDB" id="A0A132BAA2"/>
<dbReference type="OrthoDB" id="2163491at2759"/>
<dbReference type="GeneID" id="28819743"/>
<dbReference type="GO" id="GO:0051747">
    <property type="term" value="F:cytosine C-5 DNA demethylase activity"/>
    <property type="evidence" value="ECO:0007669"/>
    <property type="project" value="TreeGrafter"/>
</dbReference>
<proteinExistence type="predicted"/>
<evidence type="ECO:0000313" key="5">
    <source>
        <dbReference type="Proteomes" id="UP000070700"/>
    </source>
</evidence>
<feature type="region of interest" description="Disordered" evidence="2">
    <location>
        <begin position="1"/>
        <end position="21"/>
    </location>
</feature>
<evidence type="ECO:0000256" key="1">
    <source>
        <dbReference type="PIRSR" id="PIRSR632852-1"/>
    </source>
</evidence>
<dbReference type="InterPro" id="IPR037151">
    <property type="entry name" value="AlkB-like_sf"/>
</dbReference>
<dbReference type="PANTHER" id="PTHR31573">
    <property type="entry name" value="ALPHA-KETOGLUTARATE-DEPENDENT DIOXYGENASE ALKB HOMOLOG 2"/>
    <property type="match status" value="1"/>
</dbReference>
<dbReference type="InterPro" id="IPR005123">
    <property type="entry name" value="Oxoglu/Fe-dep_dioxygenase_dom"/>
</dbReference>
<feature type="binding site" evidence="1">
    <location>
        <position position="570"/>
    </location>
    <ligand>
        <name>2-oxoglutarate</name>
        <dbReference type="ChEBI" id="CHEBI:16810"/>
    </ligand>
</feature>
<dbReference type="STRING" id="149040.A0A132BAA2"/>
<dbReference type="SUPFAM" id="SSF51197">
    <property type="entry name" value="Clavaminate synthase-like"/>
    <property type="match status" value="1"/>
</dbReference>
<feature type="compositionally biased region" description="Basic residues" evidence="2">
    <location>
        <begin position="10"/>
        <end position="21"/>
    </location>
</feature>
<keyword evidence="5" id="KW-1185">Reference proteome</keyword>
<dbReference type="InParanoid" id="A0A132BAA2"/>
<name>A0A132BAA2_MOLSC</name>
<evidence type="ECO:0000313" key="4">
    <source>
        <dbReference type="EMBL" id="KUJ09311.1"/>
    </source>
</evidence>